<keyword evidence="1" id="KW-0614">Plasmid</keyword>
<dbReference type="RefSeq" id="WP_114249824.1">
    <property type="nucleotide sequence ID" value="NZ_MH547560.1"/>
</dbReference>
<protein>
    <submittedName>
        <fullName evidence="1">Uncharacterized protein</fullName>
    </submittedName>
</protein>
<gene>
    <name evidence="1" type="ORF">pMKPA34_0086</name>
</gene>
<organism evidence="1">
    <name type="scientific">Pseudomonas aeruginosa</name>
    <dbReference type="NCBI Taxonomy" id="287"/>
    <lineage>
        <taxon>Bacteria</taxon>
        <taxon>Pseudomonadati</taxon>
        <taxon>Pseudomonadota</taxon>
        <taxon>Gammaproteobacteria</taxon>
        <taxon>Pseudomonadales</taxon>
        <taxon>Pseudomonadaceae</taxon>
        <taxon>Pseudomonas</taxon>
    </lineage>
</organism>
<name>A0A385FW47_PSEAI</name>
<geneLocation type="plasmid" evidence="1">
    <name>pMKPA34-1</name>
</geneLocation>
<dbReference type="AlphaFoldDB" id="A0A385FW47"/>
<sequence>MDELGKARGRKFAAQIENAGWVLDAGQEDETSSGGFWLYSYSIPQGSRLVAQLTPEGYRAMCSGEMLKHAAGLSPVGVLGGALAHYDALCPERRDRTSSRDLALALALYASHTQTLKALPKLQGGLSLHFMVFDWHTAQGARILKPGAAGNPSPITPAELERFSARVLFEHLINNPSERLA</sequence>
<accession>A0A385FW47</accession>
<evidence type="ECO:0000313" key="1">
    <source>
        <dbReference type="EMBL" id="AXV45930.1"/>
    </source>
</evidence>
<dbReference type="EMBL" id="MH547560">
    <property type="protein sequence ID" value="AXV45930.1"/>
    <property type="molecule type" value="Genomic_DNA"/>
</dbReference>
<reference evidence="1" key="1">
    <citation type="submission" date="2018-06" db="EMBL/GenBank/DDBJ databases">
        <title>Complete Sequence of plasmid pMKPA34-1 and pMKPA34-2 isolated from MDR P. aeruginosa.</title>
        <authorList>
            <person name="Subedi D."/>
            <person name="Kohli G.S."/>
            <person name="Vijay A.K."/>
            <person name="Rice S.A."/>
            <person name="Willcox M."/>
        </authorList>
    </citation>
    <scope>NUCLEOTIDE SEQUENCE</scope>
    <source>
        <strain evidence="1">PA34</strain>
        <plasmid evidence="1">pMKPA34-1</plasmid>
    </source>
</reference>
<proteinExistence type="predicted"/>